<evidence type="ECO:0000313" key="1">
    <source>
        <dbReference type="EMBL" id="AVG46743.1"/>
    </source>
</evidence>
<accession>A0A2L2DKP3</accession>
<proteinExistence type="predicted"/>
<organismHost>
    <name type="scientific">Acanthamoeba polyphaga</name>
    <name type="common">Amoeba</name>
    <dbReference type="NCBI Taxonomy" id="5757"/>
</organismHost>
<name>A0A2L2DKP3_MIMIV</name>
<protein>
    <submittedName>
        <fullName evidence="1">Uncharacterized protein</fullName>
    </submittedName>
</protein>
<reference evidence="1" key="1">
    <citation type="journal article" date="2017" name="Front. Microbiol.">
        <title>Genome Characterization of the First Mimiviruses of Lineage C Isolated in Brazil.</title>
        <authorList>
            <person name="Assis F.L."/>
            <person name="Franco-Luiz A.P.M."/>
            <person name="Dos Santos R.N."/>
            <person name="Campos F.S."/>
            <person name="Dornas F.P."/>
            <person name="Borato P.V.M."/>
            <person name="Franco A.C."/>
            <person name="Abrahao J.S."/>
            <person name="Colson P."/>
            <person name="Scola B."/>
        </authorList>
    </citation>
    <scope>NUCLEOTIDE SEQUENCE [LARGE SCALE GENOMIC DNA]</scope>
</reference>
<dbReference type="Proteomes" id="UP000280369">
    <property type="component" value="Segment"/>
</dbReference>
<dbReference type="EMBL" id="MG602507">
    <property type="protein sequence ID" value="AVG46743.1"/>
    <property type="molecule type" value="Genomic_DNA"/>
</dbReference>
<organism evidence="1">
    <name type="scientific">Acanthamoeba polyphaga mimivirus</name>
    <name type="common">APMV</name>
    <dbReference type="NCBI Taxonomy" id="212035"/>
    <lineage>
        <taxon>Viruses</taxon>
        <taxon>Varidnaviria</taxon>
        <taxon>Bamfordvirae</taxon>
        <taxon>Nucleocytoviricota</taxon>
        <taxon>Megaviricetes</taxon>
        <taxon>Imitervirales</taxon>
        <taxon>Mimiviridae</taxon>
        <taxon>Megamimivirinae</taxon>
        <taxon>Mimivirus</taxon>
        <taxon>Mimivirus bradfordmassiliense</taxon>
    </lineage>
</organism>
<sequence>MGSNVSQPKKIDLDKYKHKEYLPDGRIKVKRHNTLATRCACGCSDPNCYHGELGYINEKDQVNNYFIVDQSEKIEK</sequence>